<dbReference type="EMBL" id="CP091511">
    <property type="protein sequence ID" value="UOO89503.1"/>
    <property type="molecule type" value="Genomic_DNA"/>
</dbReference>
<name>A0ABY4E2E8_9NEIS</name>
<dbReference type="InterPro" id="IPR027417">
    <property type="entry name" value="P-loop_NTPase"/>
</dbReference>
<gene>
    <name evidence="1" type="ORF">LVJ82_00545</name>
</gene>
<keyword evidence="1" id="KW-0547">Nucleotide-binding</keyword>
<proteinExistence type="predicted"/>
<keyword evidence="1" id="KW-0067">ATP-binding</keyword>
<organism evidence="1 2">
    <name type="scientific">Vitreoscilla massiliensis</name>
    <dbReference type="NCBI Taxonomy" id="1689272"/>
    <lineage>
        <taxon>Bacteria</taxon>
        <taxon>Pseudomonadati</taxon>
        <taxon>Pseudomonadota</taxon>
        <taxon>Betaproteobacteria</taxon>
        <taxon>Neisseriales</taxon>
        <taxon>Neisseriaceae</taxon>
        <taxon>Vitreoscilla</taxon>
    </lineage>
</organism>
<dbReference type="GO" id="GO:0005524">
    <property type="term" value="F:ATP binding"/>
    <property type="evidence" value="ECO:0007669"/>
    <property type="project" value="UniProtKB-KW"/>
</dbReference>
<reference evidence="1 2" key="1">
    <citation type="journal article" date="2022" name="Res Sq">
        <title>Evolution of multicellular longitudinally dividing oral cavity symbionts (Neisseriaceae).</title>
        <authorList>
            <person name="Nyongesa S."/>
            <person name="Weber P."/>
            <person name="Bernet E."/>
            <person name="Pullido F."/>
            <person name="Nieckarz M."/>
            <person name="Delaby M."/>
            <person name="Nieves C."/>
            <person name="Viehboeck T."/>
            <person name="Krause N."/>
            <person name="Rivera-Millot A."/>
            <person name="Nakamura A."/>
            <person name="Vischer N."/>
            <person name="VanNieuwenhze M."/>
            <person name="Brun Y."/>
            <person name="Cava F."/>
            <person name="Bulgheresi S."/>
            <person name="Veyrier F."/>
        </authorList>
    </citation>
    <scope>NUCLEOTIDE SEQUENCE [LARGE SCALE GENOMIC DNA]</scope>
    <source>
        <strain evidence="1 2">SN4</strain>
    </source>
</reference>
<dbReference type="Proteomes" id="UP000832011">
    <property type="component" value="Chromosome"/>
</dbReference>
<accession>A0ABY4E2E8</accession>
<sequence>MINIPRIGTKVIITKLYIDNVFNFSNTTLDLTIKKLVTNSTIENEYIEDRENFRYKRVCIISGANATGKTSIGKIIMSLQNFLTNPLGYDIEKGFRKYVFNKLKPAEVTIEFVTPSDSKIHNVTIKLKASTFETSDKGKAVRHDGTSLHDGTKRHGSDSQIEIHYASTKIGVSMSATKAREKLDSIISAQKAPRGSVYQVIGKTSKLGADLDIFKAHLDKSYLAGTTGWTYLLSGNIDTSNSEKNKLNRIDVLNAILKTFDTSITDVVESFEVSGANSETTAKVKNGYAIKFSNGDTLLIDMNGNVTDEERLSKGTFDALKVVGFITKIISHKINCEFIYGAGVTYFLDEKMAFAHSELEQAIVNLIIDKLPKHSQFFYTTHNYDILDMSLPVHSYVFLKKVKAASVFVHPEEVFNKNDRSLLNYVKNDIFSTLPDTSQIDDLMLSE</sequence>
<dbReference type="SUPFAM" id="SSF52540">
    <property type="entry name" value="P-loop containing nucleoside triphosphate hydrolases"/>
    <property type="match status" value="1"/>
</dbReference>
<keyword evidence="2" id="KW-1185">Reference proteome</keyword>
<evidence type="ECO:0000313" key="2">
    <source>
        <dbReference type="Proteomes" id="UP000832011"/>
    </source>
</evidence>
<dbReference type="RefSeq" id="WP_147645443.1">
    <property type="nucleotide sequence ID" value="NZ_CABKVG010000010.1"/>
</dbReference>
<evidence type="ECO:0000313" key="1">
    <source>
        <dbReference type="EMBL" id="UOO89503.1"/>
    </source>
</evidence>
<protein>
    <submittedName>
        <fullName evidence="1">ATP-binding protein</fullName>
    </submittedName>
</protein>
<dbReference type="Gene3D" id="3.40.50.300">
    <property type="entry name" value="P-loop containing nucleotide triphosphate hydrolases"/>
    <property type="match status" value="1"/>
</dbReference>